<dbReference type="OrthoDB" id="9167585at2759"/>
<evidence type="ECO:0000256" key="2">
    <source>
        <dbReference type="ARBA" id="ARBA00023180"/>
    </source>
</evidence>
<gene>
    <name evidence="4" type="ORF">G0U57_015104</name>
</gene>
<evidence type="ECO:0000313" key="5">
    <source>
        <dbReference type="Proteomes" id="UP000765507"/>
    </source>
</evidence>
<dbReference type="AlphaFoldDB" id="A0A8T1RWE4"/>
<comment type="caution">
    <text evidence="4">The sequence shown here is derived from an EMBL/GenBank/DDBJ whole genome shotgun (WGS) entry which is preliminary data.</text>
</comment>
<sequence length="184" mass="19786">ECQKSCTCVPTRGVTCESHSCSRGKTCQIRDGVMGCIIQDIPKPSCSVVRCREGTVCKMINGQPECVPVSQGTCWAGGYLHYHTFDGRAYDFHGTCNYMVAKTCRDDSVLPSFHVSVKSENSGNTEVFYIGSVTVQVDGVTVTAARAEVGFVWVSACHTCHPAPMPTLLVLLNKGQETAPPTSA</sequence>
<dbReference type="PANTHER" id="PTHR11339">
    <property type="entry name" value="EXTRACELLULAR MATRIX GLYCOPROTEIN RELATED"/>
    <property type="match status" value="1"/>
</dbReference>
<dbReference type="SMART" id="SM00274">
    <property type="entry name" value="FOLN"/>
    <property type="match status" value="2"/>
</dbReference>
<dbReference type="GO" id="GO:0031012">
    <property type="term" value="C:extracellular matrix"/>
    <property type="evidence" value="ECO:0007669"/>
    <property type="project" value="TreeGrafter"/>
</dbReference>
<accession>A0A8T1RWE4</accession>
<dbReference type="Proteomes" id="UP000765507">
    <property type="component" value="Unassembled WGS sequence"/>
</dbReference>
<organism evidence="4 5">
    <name type="scientific">Chelydra serpentina</name>
    <name type="common">Snapping turtle</name>
    <name type="synonym">Testudo serpentina</name>
    <dbReference type="NCBI Taxonomy" id="8475"/>
    <lineage>
        <taxon>Eukaryota</taxon>
        <taxon>Metazoa</taxon>
        <taxon>Chordata</taxon>
        <taxon>Craniata</taxon>
        <taxon>Vertebrata</taxon>
        <taxon>Euteleostomi</taxon>
        <taxon>Archelosauria</taxon>
        <taxon>Testudinata</taxon>
        <taxon>Testudines</taxon>
        <taxon>Cryptodira</taxon>
        <taxon>Durocryptodira</taxon>
        <taxon>Americhelydia</taxon>
        <taxon>Chelydroidea</taxon>
        <taxon>Chelydridae</taxon>
        <taxon>Chelydra</taxon>
    </lineage>
</organism>
<feature type="non-terminal residue" evidence="4">
    <location>
        <position position="1"/>
    </location>
</feature>
<keyword evidence="1" id="KW-1015">Disulfide bond</keyword>
<name>A0A8T1RWE4_CHESE</name>
<proteinExistence type="predicted"/>
<dbReference type="InterPro" id="IPR001846">
    <property type="entry name" value="VWF_type-D"/>
</dbReference>
<evidence type="ECO:0000259" key="3">
    <source>
        <dbReference type="PROSITE" id="PS51233"/>
    </source>
</evidence>
<dbReference type="InterPro" id="IPR050780">
    <property type="entry name" value="Mucin_vWF_Thrombospondin_sf"/>
</dbReference>
<dbReference type="PROSITE" id="PS51233">
    <property type="entry name" value="VWFD"/>
    <property type="match status" value="1"/>
</dbReference>
<dbReference type="Pfam" id="PF00094">
    <property type="entry name" value="VWD"/>
    <property type="match status" value="1"/>
</dbReference>
<dbReference type="InterPro" id="IPR003645">
    <property type="entry name" value="Fol_N"/>
</dbReference>
<keyword evidence="5" id="KW-1185">Reference proteome</keyword>
<dbReference type="EMBL" id="JAHGAV010004586">
    <property type="protein sequence ID" value="KAG6920675.1"/>
    <property type="molecule type" value="Genomic_DNA"/>
</dbReference>
<dbReference type="GO" id="GO:0005615">
    <property type="term" value="C:extracellular space"/>
    <property type="evidence" value="ECO:0007669"/>
    <property type="project" value="TreeGrafter"/>
</dbReference>
<evidence type="ECO:0000313" key="4">
    <source>
        <dbReference type="EMBL" id="KAG6920675.1"/>
    </source>
</evidence>
<evidence type="ECO:0000256" key="1">
    <source>
        <dbReference type="ARBA" id="ARBA00023157"/>
    </source>
</evidence>
<protein>
    <recommendedName>
        <fullName evidence="3">VWFD domain-containing protein</fullName>
    </recommendedName>
</protein>
<keyword evidence="2" id="KW-0325">Glycoprotein</keyword>
<dbReference type="PANTHER" id="PTHR11339:SF373">
    <property type="entry name" value="VWFD DOMAIN-CONTAINING PROTEIN"/>
    <property type="match status" value="1"/>
</dbReference>
<feature type="domain" description="VWFD" evidence="3">
    <location>
        <begin position="72"/>
        <end position="184"/>
    </location>
</feature>
<reference evidence="4 5" key="1">
    <citation type="journal article" date="2020" name="G3 (Bethesda)">
        <title>Draft Genome of the Common Snapping Turtle, Chelydra serpentina, a Model for Phenotypic Plasticity in Reptiles.</title>
        <authorList>
            <person name="Das D."/>
            <person name="Singh S.K."/>
            <person name="Bierstedt J."/>
            <person name="Erickson A."/>
            <person name="Galli G.L.J."/>
            <person name="Crossley D.A. 2nd"/>
            <person name="Rhen T."/>
        </authorList>
    </citation>
    <scope>NUCLEOTIDE SEQUENCE [LARGE SCALE GENOMIC DNA]</scope>
    <source>
        <strain evidence="4">KW</strain>
    </source>
</reference>